<dbReference type="CDD" id="cd02612">
    <property type="entry name" value="HAD_PGPPase"/>
    <property type="match status" value="1"/>
</dbReference>
<gene>
    <name evidence="4" type="ORF">GON04_23470</name>
</gene>
<keyword evidence="5" id="KW-1185">Reference proteome</keyword>
<dbReference type="SUPFAM" id="SSF56784">
    <property type="entry name" value="HAD-like"/>
    <property type="match status" value="1"/>
</dbReference>
<name>A0A6N8J0S3_9BURK</name>
<comment type="caution">
    <text evidence="4">The sequence shown here is derived from an EMBL/GenBank/DDBJ whole genome shotgun (WGS) entry which is preliminary data.</text>
</comment>
<dbReference type="Pfam" id="PF12710">
    <property type="entry name" value="HAD"/>
    <property type="match status" value="1"/>
</dbReference>
<sequence>MKPRLALFDLDHTLLLGDSDVLWCDFLIAEGLLDRAAFAVRNADMESRYQAGTVGVDEFAGFYVSTLAGRSPLEWEPLRRRFLHEQVVPRIPPGALDLVRQERAAGALVVLTTATNRYITELTAAHLGIDHLLATEAQQQDGLFTGGVYGPPNMRAGKVRRLQDWLAQRGSSLAGWHSIAYSDSSNDLPLLEAADEAVAVEPDPQLAAIARQRAWRVIRWNG</sequence>
<protein>
    <submittedName>
        <fullName evidence="4">HAD-IB family hydrolase</fullName>
    </submittedName>
</protein>
<accession>A0A6N8J0S3</accession>
<dbReference type="PANTHER" id="PTHR43344:SF13">
    <property type="entry name" value="PHOSPHATASE RV3661-RELATED"/>
    <property type="match status" value="1"/>
</dbReference>
<dbReference type="InterPro" id="IPR023214">
    <property type="entry name" value="HAD_sf"/>
</dbReference>
<keyword evidence="1" id="KW-0479">Metal-binding</keyword>
<dbReference type="NCBIfam" id="TIGR01488">
    <property type="entry name" value="HAD-SF-IB"/>
    <property type="match status" value="1"/>
</dbReference>
<evidence type="ECO:0000313" key="5">
    <source>
        <dbReference type="Proteomes" id="UP000469385"/>
    </source>
</evidence>
<dbReference type="Proteomes" id="UP000469385">
    <property type="component" value="Unassembled WGS sequence"/>
</dbReference>
<evidence type="ECO:0000256" key="1">
    <source>
        <dbReference type="ARBA" id="ARBA00022723"/>
    </source>
</evidence>
<dbReference type="GO" id="GO:0046872">
    <property type="term" value="F:metal ion binding"/>
    <property type="evidence" value="ECO:0007669"/>
    <property type="project" value="UniProtKB-KW"/>
</dbReference>
<keyword evidence="2 4" id="KW-0378">Hydrolase</keyword>
<dbReference type="InterPro" id="IPR036412">
    <property type="entry name" value="HAD-like_sf"/>
</dbReference>
<dbReference type="AlphaFoldDB" id="A0A6N8J0S3"/>
<dbReference type="PANTHER" id="PTHR43344">
    <property type="entry name" value="PHOSPHOSERINE PHOSPHATASE"/>
    <property type="match status" value="1"/>
</dbReference>
<dbReference type="InterPro" id="IPR050582">
    <property type="entry name" value="HAD-like_SerB"/>
</dbReference>
<reference evidence="4 5" key="1">
    <citation type="submission" date="2019-12" db="EMBL/GenBank/DDBJ databases">
        <authorList>
            <person name="Huq M.A."/>
        </authorList>
    </citation>
    <scope>NUCLEOTIDE SEQUENCE [LARGE SCALE GENOMIC DNA]</scope>
    <source>
        <strain evidence="4 5">MAH-25</strain>
    </source>
</reference>
<dbReference type="NCBIfam" id="TIGR01490">
    <property type="entry name" value="HAD-SF-IB-hyp1"/>
    <property type="match status" value="1"/>
</dbReference>
<dbReference type="RefSeq" id="WP_181653733.1">
    <property type="nucleotide sequence ID" value="NZ_WSEL01000009.1"/>
</dbReference>
<dbReference type="EMBL" id="WSEL01000009">
    <property type="protein sequence ID" value="MVQ32435.1"/>
    <property type="molecule type" value="Genomic_DNA"/>
</dbReference>
<proteinExistence type="predicted"/>
<keyword evidence="3" id="KW-0460">Magnesium</keyword>
<evidence type="ECO:0000256" key="3">
    <source>
        <dbReference type="ARBA" id="ARBA00022842"/>
    </source>
</evidence>
<evidence type="ECO:0000313" key="4">
    <source>
        <dbReference type="EMBL" id="MVQ32435.1"/>
    </source>
</evidence>
<organism evidence="4 5">
    <name type="scientific">Ramlibacter pinisoli</name>
    <dbReference type="NCBI Taxonomy" id="2682844"/>
    <lineage>
        <taxon>Bacteria</taxon>
        <taxon>Pseudomonadati</taxon>
        <taxon>Pseudomonadota</taxon>
        <taxon>Betaproteobacteria</taxon>
        <taxon>Burkholderiales</taxon>
        <taxon>Comamonadaceae</taxon>
        <taxon>Ramlibacter</taxon>
    </lineage>
</organism>
<dbReference type="Gene3D" id="3.40.50.1000">
    <property type="entry name" value="HAD superfamily/HAD-like"/>
    <property type="match status" value="1"/>
</dbReference>
<evidence type="ECO:0000256" key="2">
    <source>
        <dbReference type="ARBA" id="ARBA00022801"/>
    </source>
</evidence>
<dbReference type="InterPro" id="IPR006385">
    <property type="entry name" value="HAD_hydro_SerB1"/>
</dbReference>
<dbReference type="Gene3D" id="1.20.1440.100">
    <property type="entry name" value="SG protein - dephosphorylation function"/>
    <property type="match status" value="1"/>
</dbReference>
<dbReference type="GO" id="GO:0016787">
    <property type="term" value="F:hydrolase activity"/>
    <property type="evidence" value="ECO:0007669"/>
    <property type="project" value="UniProtKB-KW"/>
</dbReference>